<dbReference type="InterPro" id="IPR024311">
    <property type="entry name" value="Lipocalin-like"/>
</dbReference>
<dbReference type="AlphaFoldDB" id="A0A9W9VK47"/>
<proteinExistence type="predicted"/>
<dbReference type="RefSeq" id="XP_056582092.1">
    <property type="nucleotide sequence ID" value="XM_056717957.1"/>
</dbReference>
<accession>A0A9W9VK47</accession>
<dbReference type="EMBL" id="JAPZBT010000001">
    <property type="protein sequence ID" value="KAJ5382316.1"/>
    <property type="molecule type" value="Genomic_DNA"/>
</dbReference>
<dbReference type="OrthoDB" id="3904217at2759"/>
<evidence type="ECO:0000313" key="2">
    <source>
        <dbReference type="EMBL" id="KAJ5382316.1"/>
    </source>
</evidence>
<keyword evidence="3" id="KW-1185">Reference proteome</keyword>
<dbReference type="GeneID" id="81457140"/>
<sequence length="152" mass="16844">MSSIAETRQSLVGTWSLVEYKAVRADNGFISHPMGPKAQGFLIYSPEGFVSAYLMEPEALEFSDAEVGGGTKDELYRAMKHYLAYCGRFELAELDGVVLVTHHMDVCSFPNWLGSAQERVIKLTGNLLEINTAEPVLYGGHFQHGSLVWQKS</sequence>
<comment type="caution">
    <text evidence="2">The sequence shown here is derived from an EMBL/GenBank/DDBJ whole genome shotgun (WGS) entry which is preliminary data.</text>
</comment>
<organism evidence="2 3">
    <name type="scientific">Penicillium concentricum</name>
    <dbReference type="NCBI Taxonomy" id="293559"/>
    <lineage>
        <taxon>Eukaryota</taxon>
        <taxon>Fungi</taxon>
        <taxon>Dikarya</taxon>
        <taxon>Ascomycota</taxon>
        <taxon>Pezizomycotina</taxon>
        <taxon>Eurotiomycetes</taxon>
        <taxon>Eurotiomycetidae</taxon>
        <taxon>Eurotiales</taxon>
        <taxon>Aspergillaceae</taxon>
        <taxon>Penicillium</taxon>
    </lineage>
</organism>
<evidence type="ECO:0000259" key="1">
    <source>
        <dbReference type="Pfam" id="PF13924"/>
    </source>
</evidence>
<protein>
    <recommendedName>
        <fullName evidence="1">Lipocalin-like domain-containing protein</fullName>
    </recommendedName>
</protein>
<reference evidence="2" key="2">
    <citation type="journal article" date="2023" name="IMA Fungus">
        <title>Comparative genomic study of the Penicillium genus elucidates a diverse pangenome and 15 lateral gene transfer events.</title>
        <authorList>
            <person name="Petersen C."/>
            <person name="Sorensen T."/>
            <person name="Nielsen M.R."/>
            <person name="Sondergaard T.E."/>
            <person name="Sorensen J.L."/>
            <person name="Fitzpatrick D.A."/>
            <person name="Frisvad J.C."/>
            <person name="Nielsen K.L."/>
        </authorList>
    </citation>
    <scope>NUCLEOTIDE SEQUENCE</scope>
    <source>
        <strain evidence="2">IBT 3081</strain>
    </source>
</reference>
<gene>
    <name evidence="2" type="ORF">N7517_000227</name>
</gene>
<reference evidence="2" key="1">
    <citation type="submission" date="2022-12" db="EMBL/GenBank/DDBJ databases">
        <authorList>
            <person name="Petersen C."/>
        </authorList>
    </citation>
    <scope>NUCLEOTIDE SEQUENCE</scope>
    <source>
        <strain evidence="2">IBT 3081</strain>
    </source>
</reference>
<dbReference type="Pfam" id="PF13924">
    <property type="entry name" value="Lipocalin_5"/>
    <property type="match status" value="1"/>
</dbReference>
<evidence type="ECO:0000313" key="3">
    <source>
        <dbReference type="Proteomes" id="UP001147752"/>
    </source>
</evidence>
<name>A0A9W9VK47_9EURO</name>
<dbReference type="Proteomes" id="UP001147752">
    <property type="component" value="Unassembled WGS sequence"/>
</dbReference>
<feature type="domain" description="Lipocalin-like" evidence="1">
    <location>
        <begin position="12"/>
        <end position="151"/>
    </location>
</feature>